<protein>
    <recommendedName>
        <fullName evidence="8">Fork-head domain-containing protein</fullName>
    </recommendedName>
</protein>
<reference evidence="9" key="1">
    <citation type="journal article" date="2019" name="Beilstein J. Org. Chem.">
        <title>Nanangenines: drimane sesquiterpenoids as the dominant metabolite cohort of a novel Australian fungus, Aspergillus nanangensis.</title>
        <authorList>
            <person name="Lacey H.J."/>
            <person name="Gilchrist C.L.M."/>
            <person name="Crombie A."/>
            <person name="Kalaitzis J.A."/>
            <person name="Vuong D."/>
            <person name="Rutledge P.J."/>
            <person name="Turner P."/>
            <person name="Pitt J.I."/>
            <person name="Lacey E."/>
            <person name="Chooi Y.H."/>
            <person name="Piggott A.M."/>
        </authorList>
    </citation>
    <scope>NUCLEOTIDE SEQUENCE</scope>
    <source>
        <strain evidence="9">MST-FP2251</strain>
    </source>
</reference>
<feature type="domain" description="Fork-head" evidence="8">
    <location>
        <begin position="26"/>
        <end position="118"/>
    </location>
</feature>
<dbReference type="PROSITE" id="PS50039">
    <property type="entry name" value="FORK_HEAD_3"/>
    <property type="match status" value="1"/>
</dbReference>
<organism evidence="9 10">
    <name type="scientific">Aspergillus nanangensis</name>
    <dbReference type="NCBI Taxonomy" id="2582783"/>
    <lineage>
        <taxon>Eukaryota</taxon>
        <taxon>Fungi</taxon>
        <taxon>Dikarya</taxon>
        <taxon>Ascomycota</taxon>
        <taxon>Pezizomycotina</taxon>
        <taxon>Eurotiomycetes</taxon>
        <taxon>Eurotiomycetidae</taxon>
        <taxon>Eurotiales</taxon>
        <taxon>Aspergillaceae</taxon>
        <taxon>Aspergillus</taxon>
        <taxon>Aspergillus subgen. Circumdati</taxon>
    </lineage>
</organism>
<evidence type="ECO:0000256" key="1">
    <source>
        <dbReference type="ARBA" id="ARBA00004123"/>
    </source>
</evidence>
<evidence type="ECO:0000256" key="2">
    <source>
        <dbReference type="ARBA" id="ARBA00023015"/>
    </source>
</evidence>
<dbReference type="PANTHER" id="PTHR45881">
    <property type="entry name" value="CHECKPOINT SUPPRESSOR 1-LIKE, ISOFORM A-RELATED"/>
    <property type="match status" value="1"/>
</dbReference>
<dbReference type="PANTHER" id="PTHR45881:SF5">
    <property type="entry name" value="FORK-HEAD DOMAIN-CONTAINING PROTEIN"/>
    <property type="match status" value="1"/>
</dbReference>
<keyword evidence="2" id="KW-0805">Transcription regulation</keyword>
<keyword evidence="4" id="KW-0804">Transcription</keyword>
<accession>A0AAD4GQP8</accession>
<evidence type="ECO:0000259" key="8">
    <source>
        <dbReference type="PROSITE" id="PS50039"/>
    </source>
</evidence>
<dbReference type="Pfam" id="PF00250">
    <property type="entry name" value="Forkhead"/>
    <property type="match status" value="1"/>
</dbReference>
<evidence type="ECO:0000256" key="5">
    <source>
        <dbReference type="ARBA" id="ARBA00023242"/>
    </source>
</evidence>
<keyword evidence="10" id="KW-1185">Reference proteome</keyword>
<dbReference type="InterPro" id="IPR030456">
    <property type="entry name" value="TF_fork_head_CS_2"/>
</dbReference>
<evidence type="ECO:0000313" key="9">
    <source>
        <dbReference type="EMBL" id="KAF9885731.1"/>
    </source>
</evidence>
<dbReference type="GO" id="GO:0000978">
    <property type="term" value="F:RNA polymerase II cis-regulatory region sequence-specific DNA binding"/>
    <property type="evidence" value="ECO:0007669"/>
    <property type="project" value="TreeGrafter"/>
</dbReference>
<keyword evidence="3 6" id="KW-0238">DNA-binding</keyword>
<dbReference type="InterPro" id="IPR036388">
    <property type="entry name" value="WH-like_DNA-bd_sf"/>
</dbReference>
<evidence type="ECO:0000256" key="4">
    <source>
        <dbReference type="ARBA" id="ARBA00023163"/>
    </source>
</evidence>
<comment type="caution">
    <text evidence="9">The sequence shown here is derived from an EMBL/GenBank/DDBJ whole genome shotgun (WGS) entry which is preliminary data.</text>
</comment>
<dbReference type="GO" id="GO:0000981">
    <property type="term" value="F:DNA-binding transcription factor activity, RNA polymerase II-specific"/>
    <property type="evidence" value="ECO:0007669"/>
    <property type="project" value="TreeGrafter"/>
</dbReference>
<comment type="subcellular location">
    <subcellularLocation>
        <location evidence="1 6">Nucleus</location>
    </subcellularLocation>
</comment>
<evidence type="ECO:0000256" key="3">
    <source>
        <dbReference type="ARBA" id="ARBA00023125"/>
    </source>
</evidence>
<reference evidence="9" key="2">
    <citation type="submission" date="2020-02" db="EMBL/GenBank/DDBJ databases">
        <authorList>
            <person name="Gilchrist C.L.M."/>
            <person name="Chooi Y.-H."/>
        </authorList>
    </citation>
    <scope>NUCLEOTIDE SEQUENCE</scope>
    <source>
        <strain evidence="9">MST-FP2251</strain>
    </source>
</reference>
<evidence type="ECO:0000313" key="10">
    <source>
        <dbReference type="Proteomes" id="UP001194746"/>
    </source>
</evidence>
<gene>
    <name evidence="9" type="ORF">FE257_012616</name>
</gene>
<dbReference type="InterPro" id="IPR001766">
    <property type="entry name" value="Fork_head_dom"/>
</dbReference>
<dbReference type="InterPro" id="IPR036390">
    <property type="entry name" value="WH_DNA-bd_sf"/>
</dbReference>
<feature type="DNA-binding region" description="Fork-head" evidence="6">
    <location>
        <begin position="26"/>
        <end position="118"/>
    </location>
</feature>
<dbReference type="SUPFAM" id="SSF46785">
    <property type="entry name" value="Winged helix' DNA-binding domain"/>
    <property type="match status" value="1"/>
</dbReference>
<dbReference type="GO" id="GO:0005634">
    <property type="term" value="C:nucleus"/>
    <property type="evidence" value="ECO:0007669"/>
    <property type="project" value="UniProtKB-SubCell"/>
</dbReference>
<dbReference type="PROSITE" id="PS00658">
    <property type="entry name" value="FORK_HEAD_2"/>
    <property type="match status" value="1"/>
</dbReference>
<feature type="region of interest" description="Disordered" evidence="7">
    <location>
        <begin position="1"/>
        <end position="23"/>
    </location>
</feature>
<dbReference type="AlphaFoldDB" id="A0AAD4GQP8"/>
<evidence type="ECO:0000256" key="6">
    <source>
        <dbReference type="PROSITE-ProRule" id="PRU00089"/>
    </source>
</evidence>
<sequence>MTPADQDDGRSSPDNTEEDGNVDPPYSLLIYHALSSAPGMKLPLQGIYSWFEKHTAKGKDGTSKGWQNSIRHNLSMNAGFEAVREESIAGKKAVNFWRLTEEAVKNGIQSTTRYRKQANYKKTLASEPPAPQRQRSGAKGGKATKSTAKFRGHSHLSQDEVRKERCRQRLACQRRPPRSLYGQYQHHHPSTTLALYHVPESATPLTRPLAESLELGGTISCADHPCTPIFCDMAGSGPDCSALDTGFMGWDAVQSYPPVLTGPPETLAGLHIGV</sequence>
<keyword evidence="5 6" id="KW-0539">Nucleus</keyword>
<dbReference type="Gene3D" id="1.10.10.10">
    <property type="entry name" value="Winged helix-like DNA-binding domain superfamily/Winged helix DNA-binding domain"/>
    <property type="match status" value="1"/>
</dbReference>
<name>A0AAD4GQP8_ASPNN</name>
<dbReference type="SMART" id="SM00339">
    <property type="entry name" value="FH"/>
    <property type="match status" value="1"/>
</dbReference>
<proteinExistence type="predicted"/>
<evidence type="ECO:0000256" key="7">
    <source>
        <dbReference type="SAM" id="MobiDB-lite"/>
    </source>
</evidence>
<feature type="region of interest" description="Disordered" evidence="7">
    <location>
        <begin position="113"/>
        <end position="163"/>
    </location>
</feature>
<dbReference type="EMBL" id="VCAU01000090">
    <property type="protein sequence ID" value="KAF9885731.1"/>
    <property type="molecule type" value="Genomic_DNA"/>
</dbReference>
<dbReference type="Proteomes" id="UP001194746">
    <property type="component" value="Unassembled WGS sequence"/>
</dbReference>